<dbReference type="InParanoid" id="A0A0C3AZ88"/>
<sequence length="384" mass="41451">MSLRRFIPFSSATSIKTNRDSVRRTPAPTYISNATDAPTYLPNESRTTSGHNRYESAGSWSAISPRALSIVSPETDTAFNLAELSPTDTVNVGETSVEIKKPAGPRYIYYRVYADDGDVPSANPVYTDDPSLGRIEVKLVTPPHTVLNLKRCLSRIENIDVNIQTSLFVSPSSQAPMDDTGRVSILAYPGPGCTPNEPMALVAMCSNSDRGLSDVKRPETVLLPPQEGPTPFEAQYLYYRTYKKDGAILSKQPADPNNPDVGRIRVDSVPPPHTAASIMRCISKIEELDNSKQSLLFVNISSESPIDEGHVSILTSSRPGSTLDDPMAFVESPDPVAAPTQASRKPVPVAKSSRTSVAEPIPSAPVSTKLLRVIAESSNKILAG</sequence>
<dbReference type="EMBL" id="KN833010">
    <property type="protein sequence ID" value="KIM79323.1"/>
    <property type="molecule type" value="Genomic_DNA"/>
</dbReference>
<feature type="region of interest" description="Disordered" evidence="1">
    <location>
        <begin position="333"/>
        <end position="362"/>
    </location>
</feature>
<proteinExistence type="predicted"/>
<protein>
    <submittedName>
        <fullName evidence="2">Uncharacterized protein</fullName>
    </submittedName>
</protein>
<dbReference type="AlphaFoldDB" id="A0A0C3AZ88"/>
<dbReference type="HOGENOM" id="CLU_033651_3_0_1"/>
<evidence type="ECO:0000313" key="2">
    <source>
        <dbReference type="EMBL" id="KIM79323.1"/>
    </source>
</evidence>
<reference evidence="3" key="2">
    <citation type="submission" date="2015-01" db="EMBL/GenBank/DDBJ databases">
        <title>Evolutionary Origins and Diversification of the Mycorrhizal Mutualists.</title>
        <authorList>
            <consortium name="DOE Joint Genome Institute"/>
            <consortium name="Mycorrhizal Genomics Consortium"/>
            <person name="Kohler A."/>
            <person name="Kuo A."/>
            <person name="Nagy L.G."/>
            <person name="Floudas D."/>
            <person name="Copeland A."/>
            <person name="Barry K.W."/>
            <person name="Cichocki N."/>
            <person name="Veneault-Fourrey C."/>
            <person name="LaButti K."/>
            <person name="Lindquist E.A."/>
            <person name="Lipzen A."/>
            <person name="Lundell T."/>
            <person name="Morin E."/>
            <person name="Murat C."/>
            <person name="Riley R."/>
            <person name="Ohm R."/>
            <person name="Sun H."/>
            <person name="Tunlid A."/>
            <person name="Henrissat B."/>
            <person name="Grigoriev I.V."/>
            <person name="Hibbett D.S."/>
            <person name="Martin F."/>
        </authorList>
    </citation>
    <scope>NUCLEOTIDE SEQUENCE [LARGE SCALE GENOMIC DNA]</scope>
    <source>
        <strain evidence="3">F 1598</strain>
    </source>
</reference>
<dbReference type="OrthoDB" id="2995174at2759"/>
<name>A0A0C3AZ88_PILCF</name>
<feature type="region of interest" description="Disordered" evidence="1">
    <location>
        <begin position="17"/>
        <end position="53"/>
    </location>
</feature>
<evidence type="ECO:0000256" key="1">
    <source>
        <dbReference type="SAM" id="MobiDB-lite"/>
    </source>
</evidence>
<reference evidence="2 3" key="1">
    <citation type="submission" date="2014-04" db="EMBL/GenBank/DDBJ databases">
        <authorList>
            <consortium name="DOE Joint Genome Institute"/>
            <person name="Kuo A."/>
            <person name="Tarkka M."/>
            <person name="Buscot F."/>
            <person name="Kohler A."/>
            <person name="Nagy L.G."/>
            <person name="Floudas D."/>
            <person name="Copeland A."/>
            <person name="Barry K.W."/>
            <person name="Cichocki N."/>
            <person name="Veneault-Fourrey C."/>
            <person name="LaButti K."/>
            <person name="Lindquist E.A."/>
            <person name="Lipzen A."/>
            <person name="Lundell T."/>
            <person name="Morin E."/>
            <person name="Murat C."/>
            <person name="Sun H."/>
            <person name="Tunlid A."/>
            <person name="Henrissat B."/>
            <person name="Grigoriev I.V."/>
            <person name="Hibbett D.S."/>
            <person name="Martin F."/>
            <person name="Nordberg H.P."/>
            <person name="Cantor M.N."/>
            <person name="Hua S.X."/>
        </authorList>
    </citation>
    <scope>NUCLEOTIDE SEQUENCE [LARGE SCALE GENOMIC DNA]</scope>
    <source>
        <strain evidence="2 3">F 1598</strain>
    </source>
</reference>
<keyword evidence="3" id="KW-1185">Reference proteome</keyword>
<feature type="compositionally biased region" description="Polar residues" evidence="1">
    <location>
        <begin position="30"/>
        <end position="51"/>
    </location>
</feature>
<gene>
    <name evidence="2" type="ORF">PILCRDRAFT_564209</name>
</gene>
<dbReference type="Proteomes" id="UP000054166">
    <property type="component" value="Unassembled WGS sequence"/>
</dbReference>
<accession>A0A0C3AZ88</accession>
<organism evidence="2 3">
    <name type="scientific">Piloderma croceum (strain F 1598)</name>
    <dbReference type="NCBI Taxonomy" id="765440"/>
    <lineage>
        <taxon>Eukaryota</taxon>
        <taxon>Fungi</taxon>
        <taxon>Dikarya</taxon>
        <taxon>Basidiomycota</taxon>
        <taxon>Agaricomycotina</taxon>
        <taxon>Agaricomycetes</taxon>
        <taxon>Agaricomycetidae</taxon>
        <taxon>Atheliales</taxon>
        <taxon>Atheliaceae</taxon>
        <taxon>Piloderma</taxon>
    </lineage>
</organism>
<evidence type="ECO:0000313" key="3">
    <source>
        <dbReference type="Proteomes" id="UP000054166"/>
    </source>
</evidence>